<reference evidence="1" key="1">
    <citation type="journal article" date="2010" name="Science">
        <title>The genome of the Western clawed frog Xenopus tropicalis.</title>
        <authorList>
            <person name="Hellsten U."/>
            <person name="Harland R.M."/>
            <person name="Gilchrist M.J."/>
            <person name="Hendrix D."/>
            <person name="Jurka J."/>
            <person name="Kapitonov V."/>
            <person name="Ovcharenko I."/>
            <person name="Putnam N.H."/>
            <person name="Shu S."/>
            <person name="Taher L."/>
            <person name="Blitz I.L."/>
            <person name="Blumberg B."/>
            <person name="Dichmann D.S."/>
            <person name="Dubchak I."/>
            <person name="Amaya E."/>
            <person name="Detter J.C."/>
            <person name="Fletcher R."/>
            <person name="Gerhard D.S."/>
            <person name="Goodstein D."/>
            <person name="Graves T."/>
            <person name="Grigoriev I.V."/>
            <person name="Grimwood J."/>
            <person name="Kawashima T."/>
            <person name="Lindquist E."/>
            <person name="Lucas S.M."/>
            <person name="Mead P.E."/>
            <person name="Mitros T."/>
            <person name="Ogino H."/>
            <person name="Ohta Y."/>
            <person name="Poliakov A.V."/>
            <person name="Pollet N."/>
            <person name="Robert J."/>
            <person name="Salamov A."/>
            <person name="Sater A.K."/>
            <person name="Schmutz J."/>
            <person name="Terry A."/>
            <person name="Vize P.D."/>
            <person name="Warren W.C."/>
            <person name="Wells D."/>
            <person name="Wills A."/>
            <person name="Wilson R.K."/>
            <person name="Zimmerman L.B."/>
            <person name="Zorn A.M."/>
            <person name="Grainger R."/>
            <person name="Grammer T."/>
            <person name="Khokha M.K."/>
            <person name="Richardson P.M."/>
            <person name="Rokhsar D.S."/>
        </authorList>
    </citation>
    <scope>NUCLEOTIDE SEQUENCE [LARGE SCALE GENOMIC DNA]</scope>
    <source>
        <strain evidence="1">Nigerian</strain>
    </source>
</reference>
<name>A0A6I8RN69_XENTR</name>
<dbReference type="Ensembl" id="ENSXETT00000078670">
    <property type="protein sequence ID" value="ENSXETP00000086283"/>
    <property type="gene ID" value="ENSXETG00000035452"/>
</dbReference>
<accession>A0A6I8RN69</accession>
<dbReference type="InParanoid" id="A0A6I8RN69"/>
<reference evidence="1" key="2">
    <citation type="submission" date="2020-05" db="UniProtKB">
        <authorList>
            <consortium name="Ensembl"/>
        </authorList>
    </citation>
    <scope>IDENTIFICATION</scope>
</reference>
<sequence>SAQYVLGFCFRTGHSIQYYCIFSCAFLYINKYKQVSTHEHWMPGCSPQRHFVDSRLTAPLHTGLSCRQTFFKPQN</sequence>
<organism evidence="1">
    <name type="scientific">Xenopus tropicalis</name>
    <name type="common">Western clawed frog</name>
    <name type="synonym">Silurana tropicalis</name>
    <dbReference type="NCBI Taxonomy" id="8364"/>
    <lineage>
        <taxon>Eukaryota</taxon>
        <taxon>Metazoa</taxon>
        <taxon>Chordata</taxon>
        <taxon>Craniata</taxon>
        <taxon>Vertebrata</taxon>
        <taxon>Euteleostomi</taxon>
        <taxon>Amphibia</taxon>
        <taxon>Batrachia</taxon>
        <taxon>Anura</taxon>
        <taxon>Pipoidea</taxon>
        <taxon>Pipidae</taxon>
        <taxon>Xenopodinae</taxon>
        <taxon>Xenopus</taxon>
        <taxon>Silurana</taxon>
    </lineage>
</organism>
<protein>
    <submittedName>
        <fullName evidence="1">Uncharacterized protein</fullName>
    </submittedName>
</protein>
<dbReference type="AlphaFoldDB" id="A0A6I8RN69"/>
<proteinExistence type="predicted"/>
<evidence type="ECO:0000313" key="1">
    <source>
        <dbReference type="Ensembl" id="ENSXETP00000086283"/>
    </source>
</evidence>